<feature type="region of interest" description="Disordered" evidence="1">
    <location>
        <begin position="371"/>
        <end position="422"/>
    </location>
</feature>
<evidence type="ECO:0000256" key="1">
    <source>
        <dbReference type="SAM" id="MobiDB-lite"/>
    </source>
</evidence>
<accession>A0ABQ7E4J6</accession>
<gene>
    <name evidence="2" type="ORF">DY000_02021728</name>
</gene>
<evidence type="ECO:0000313" key="2">
    <source>
        <dbReference type="EMBL" id="KAF3591476.1"/>
    </source>
</evidence>
<keyword evidence="3" id="KW-1185">Reference proteome</keyword>
<organism evidence="2 3">
    <name type="scientific">Brassica cretica</name>
    <name type="common">Mustard</name>
    <dbReference type="NCBI Taxonomy" id="69181"/>
    <lineage>
        <taxon>Eukaryota</taxon>
        <taxon>Viridiplantae</taxon>
        <taxon>Streptophyta</taxon>
        <taxon>Embryophyta</taxon>
        <taxon>Tracheophyta</taxon>
        <taxon>Spermatophyta</taxon>
        <taxon>Magnoliopsida</taxon>
        <taxon>eudicotyledons</taxon>
        <taxon>Gunneridae</taxon>
        <taxon>Pentapetalae</taxon>
        <taxon>rosids</taxon>
        <taxon>malvids</taxon>
        <taxon>Brassicales</taxon>
        <taxon>Brassicaceae</taxon>
        <taxon>Brassiceae</taxon>
        <taxon>Brassica</taxon>
    </lineage>
</organism>
<proteinExistence type="predicted"/>
<name>A0ABQ7E4J6_BRACR</name>
<evidence type="ECO:0000313" key="3">
    <source>
        <dbReference type="Proteomes" id="UP000266723"/>
    </source>
</evidence>
<protein>
    <recommendedName>
        <fullName evidence="4">DUF287 domain-containing protein</fullName>
    </recommendedName>
</protein>
<feature type="region of interest" description="Disordered" evidence="1">
    <location>
        <begin position="449"/>
        <end position="469"/>
    </location>
</feature>
<sequence>MELDEYDEDYREEEIIENHKPSIDTHHETESDARAKDAVDFGYLRADEFGIFRDSEGQARALDGRVIHIYKDFAEIRARASGSGNPLSHQEETEDLASVDRTCQPSINDLYEYGQRAYDHSDSRRFQWERRDEYGIYRDEHGNARSVDGRIIYVSKEDIGEIMERAAMDGHTHICLPEYAEKVTRTMPVPVTYSRGEINEMVHGIYRAHEMSLDDSYMRLDDVYYPIENRITKLTIRMDELKEEIDMIRSEDCPSIDGHTRPSIYPNHTFFREGLVTVKLLEDKPDEINFAQDLLKEDISQRFEDILETTHARLRMHQGCIGNLQKRMHADEVAKEIMKTQWTRGDEAIRSFIGTWFQMSKEDVDTCFPASRTQTLGSPIRKRSGSPLEGTPSSVPGTEGLPACPSFRSTHKESTQKSPNSLALEGGGTIYAISGGLEACSANHPAIQESTKDIGGSSERIESESPETDEISFTAEEREGVLAPHHDALVVSLSIANCLVKKNIGG</sequence>
<dbReference type="EMBL" id="QGKV02000299">
    <property type="protein sequence ID" value="KAF3591476.1"/>
    <property type="molecule type" value="Genomic_DNA"/>
</dbReference>
<comment type="caution">
    <text evidence="2">The sequence shown here is derived from an EMBL/GenBank/DDBJ whole genome shotgun (WGS) entry which is preliminary data.</text>
</comment>
<reference evidence="2 3" key="1">
    <citation type="journal article" date="2020" name="BMC Genomics">
        <title>Intraspecific diversification of the crop wild relative Brassica cretica Lam. using demographic model selection.</title>
        <authorList>
            <person name="Kioukis A."/>
            <person name="Michalopoulou V.A."/>
            <person name="Briers L."/>
            <person name="Pirintsos S."/>
            <person name="Studholme D.J."/>
            <person name="Pavlidis P."/>
            <person name="Sarris P.F."/>
        </authorList>
    </citation>
    <scope>NUCLEOTIDE SEQUENCE [LARGE SCALE GENOMIC DNA]</scope>
    <source>
        <strain evidence="3">cv. PFS-1207/04</strain>
    </source>
</reference>
<dbReference type="Proteomes" id="UP000266723">
    <property type="component" value="Unassembled WGS sequence"/>
</dbReference>
<evidence type="ECO:0008006" key="4">
    <source>
        <dbReference type="Google" id="ProtNLM"/>
    </source>
</evidence>